<name>A0ABR3A4I1_9AGAR</name>
<evidence type="ECO:0000313" key="3">
    <source>
        <dbReference type="EMBL" id="KAL0068865.1"/>
    </source>
</evidence>
<proteinExistence type="predicted"/>
<evidence type="ECO:0000256" key="2">
    <source>
        <dbReference type="SAM" id="MobiDB-lite"/>
    </source>
</evidence>
<evidence type="ECO:0000313" key="4">
    <source>
        <dbReference type="Proteomes" id="UP001437256"/>
    </source>
</evidence>
<feature type="region of interest" description="Disordered" evidence="2">
    <location>
        <begin position="120"/>
        <end position="176"/>
    </location>
</feature>
<evidence type="ECO:0000256" key="1">
    <source>
        <dbReference type="SAM" id="Coils"/>
    </source>
</evidence>
<feature type="coiled-coil region" evidence="1">
    <location>
        <begin position="207"/>
        <end position="241"/>
    </location>
</feature>
<accession>A0ABR3A4I1</accession>
<protein>
    <submittedName>
        <fullName evidence="3">Uncharacterized protein</fullName>
    </submittedName>
</protein>
<gene>
    <name evidence="3" type="ORF">AAF712_004196</name>
</gene>
<dbReference type="Proteomes" id="UP001437256">
    <property type="component" value="Unassembled WGS sequence"/>
</dbReference>
<dbReference type="EMBL" id="JBBXMP010000016">
    <property type="protein sequence ID" value="KAL0068865.1"/>
    <property type="molecule type" value="Genomic_DNA"/>
</dbReference>
<reference evidence="3 4" key="1">
    <citation type="submission" date="2024-05" db="EMBL/GenBank/DDBJ databases">
        <title>A draft genome resource for the thread blight pathogen Marasmius tenuissimus strain MS-2.</title>
        <authorList>
            <person name="Yulfo-Soto G.E."/>
            <person name="Baruah I.K."/>
            <person name="Amoako-Attah I."/>
            <person name="Bukari Y."/>
            <person name="Meinhardt L.W."/>
            <person name="Bailey B.A."/>
            <person name="Cohen S.P."/>
        </authorList>
    </citation>
    <scope>NUCLEOTIDE SEQUENCE [LARGE SCALE GENOMIC DNA]</scope>
    <source>
        <strain evidence="3 4">MS-2</strain>
    </source>
</reference>
<keyword evidence="4" id="KW-1185">Reference proteome</keyword>
<comment type="caution">
    <text evidence="3">The sequence shown here is derived from an EMBL/GenBank/DDBJ whole genome shotgun (WGS) entry which is preliminary data.</text>
</comment>
<feature type="compositionally biased region" description="Polar residues" evidence="2">
    <location>
        <begin position="135"/>
        <end position="159"/>
    </location>
</feature>
<feature type="compositionally biased region" description="Pro residues" evidence="2">
    <location>
        <begin position="160"/>
        <end position="172"/>
    </location>
</feature>
<keyword evidence="1" id="KW-0175">Coiled coil</keyword>
<sequence>MSLSGVSFSYDLGAIKSDPHEVIELLKVASSERGNWIHVAAYYRRRANPRAAIAVITAMLEVMVQQKTPEAELKPAYLLLSGCETDLAKRARNENKNSTEHYKNAQTWLQKVYGTFDNNPRIGLGSTGAPPNPKAASSSLVQSKSRPASSTNAQVSTTEAPPPPPPPPPPAPVHSYGHDRILQREIQSLRDRLDYQRNLVADVRSSKRKLEEDLELERNYRRRLERHIDDLRRERDAARDLDYYGHCYY</sequence>
<organism evidence="3 4">
    <name type="scientific">Marasmius tenuissimus</name>
    <dbReference type="NCBI Taxonomy" id="585030"/>
    <lineage>
        <taxon>Eukaryota</taxon>
        <taxon>Fungi</taxon>
        <taxon>Dikarya</taxon>
        <taxon>Basidiomycota</taxon>
        <taxon>Agaricomycotina</taxon>
        <taxon>Agaricomycetes</taxon>
        <taxon>Agaricomycetidae</taxon>
        <taxon>Agaricales</taxon>
        <taxon>Marasmiineae</taxon>
        <taxon>Marasmiaceae</taxon>
        <taxon>Marasmius</taxon>
    </lineage>
</organism>